<dbReference type="NCBIfam" id="TIGR04183">
    <property type="entry name" value="Por_Secre_tail"/>
    <property type="match status" value="1"/>
</dbReference>
<protein>
    <recommendedName>
        <fullName evidence="2">Secretion system C-terminal sorting domain-containing protein</fullName>
    </recommendedName>
</protein>
<dbReference type="InterPro" id="IPR015943">
    <property type="entry name" value="WD40/YVTN_repeat-like_dom_sf"/>
</dbReference>
<dbReference type="SUPFAM" id="SSF50939">
    <property type="entry name" value="Sialidases"/>
    <property type="match status" value="1"/>
</dbReference>
<dbReference type="Pfam" id="PF18962">
    <property type="entry name" value="Por_Secre_tail"/>
    <property type="match status" value="1"/>
</dbReference>
<sequence>MRKIEKMIKSLPMKKVKLLIPISLVLVSVALLFNNENKNEIDNQTSKVFVPFKKEGPKKMKTLEERRRFAEERRKHEFDLQANPKTGKIPVEEKQSEIFVSNQLMVQSKNAKSASNTSYISRGPSNLGGRTRTIVFDRSDNTGNTIIAGGVSSGVFRTTDGGANWSKVSSNNEIHNVTTIVQDPRNGFENIWYYGTGESFGNSANADGAAFLGQGIWQSTDSGQSWTQLPSTASVQEQNDSPFDFMFKIAVHPTTGDLYAGAGGAIRRFDGTDWTVELDSGGNFFSDVVITSTGIVYASFSGNSTTANGVWQSPTGIGSYTRIGSNVTPGFGSNGRAVLAVAPSNEDIVYLLHTSSGLFEAGLWQWNDSTDTWTNRTNTMPDEPGGDLAGNDPIAVQGGYDLVVGVKPDDENFVLIGGTNAYKIEDITTDASFTRIGGYRNNQSYALYDLGIDADEHHPDIHAFAFPPNNPDVLFTGTDGGIHRTDNINAATVSWTNLNNDYQTYQYYHVATDPRATSDIVIGGAQDNGTTGGGISFGLPDATTMFDIAGGDGVAVGVAPSLYYLGVQRGPVFRVSTSEFSEITPEGIIVTGQNPRSQFVTYFYLDESNNNALYYAGLNTLFSTSDASNVTATTWNDLGSLPFGENIKQMKATWGAYDASSSYLLVGGNQGSLFRLNDPQNATAFTDAVEITPPGRLEGTVSGIAIHPTNNDIVMVTYSNYGITNIYITTNATSDTPTWTVAERNLDTFSIRSAAITEIGSETRYFVGTARGLYSSLDPVNEDWEIEAPNQIGFAVVSALAYKPSNNTLLIGTHGNGMYEGTIEATLSVEEFDTTDSKFVFWPNPAKDVINVEVESTFVKGDLDFSVFSFDGKEIKTGVLNSNKQINVDNIPQGNYILQIRSDQTEKAVIFNKN</sequence>
<reference evidence="3 4" key="1">
    <citation type="journal article" date="2019" name="Int. J. Syst. Evol. Microbiol.">
        <title>The Global Catalogue of Microorganisms (GCM) 10K type strain sequencing project: providing services to taxonomists for standard genome sequencing and annotation.</title>
        <authorList>
            <consortium name="The Broad Institute Genomics Platform"/>
            <consortium name="The Broad Institute Genome Sequencing Center for Infectious Disease"/>
            <person name="Wu L."/>
            <person name="Ma J."/>
        </authorList>
    </citation>
    <scope>NUCLEOTIDE SEQUENCE [LARGE SCALE GENOMIC DNA]</scope>
    <source>
        <strain evidence="3 4">JCM 15974</strain>
    </source>
</reference>
<organism evidence="3 4">
    <name type="scientific">Aquimarina litoralis</name>
    <dbReference type="NCBI Taxonomy" id="584605"/>
    <lineage>
        <taxon>Bacteria</taxon>
        <taxon>Pseudomonadati</taxon>
        <taxon>Bacteroidota</taxon>
        <taxon>Flavobacteriia</taxon>
        <taxon>Flavobacteriales</taxon>
        <taxon>Flavobacteriaceae</taxon>
        <taxon>Aquimarina</taxon>
    </lineage>
</organism>
<keyword evidence="1" id="KW-0732">Signal</keyword>
<dbReference type="InterPro" id="IPR026444">
    <property type="entry name" value="Secre_tail"/>
</dbReference>
<evidence type="ECO:0000313" key="3">
    <source>
        <dbReference type="EMBL" id="GAA0714084.1"/>
    </source>
</evidence>
<dbReference type="EMBL" id="BAAAGE010000001">
    <property type="protein sequence ID" value="GAA0714084.1"/>
    <property type="molecule type" value="Genomic_DNA"/>
</dbReference>
<dbReference type="Gene3D" id="2.130.10.10">
    <property type="entry name" value="YVTN repeat-like/Quinoprotein amine dehydrogenase"/>
    <property type="match status" value="2"/>
</dbReference>
<keyword evidence="4" id="KW-1185">Reference proteome</keyword>
<dbReference type="Proteomes" id="UP001501758">
    <property type="component" value="Unassembled WGS sequence"/>
</dbReference>
<feature type="domain" description="Secretion system C-terminal sorting" evidence="2">
    <location>
        <begin position="842"/>
        <end position="908"/>
    </location>
</feature>
<evidence type="ECO:0000259" key="2">
    <source>
        <dbReference type="Pfam" id="PF18962"/>
    </source>
</evidence>
<dbReference type="SUPFAM" id="SSF110296">
    <property type="entry name" value="Oligoxyloglucan reducing end-specific cellobiohydrolase"/>
    <property type="match status" value="1"/>
</dbReference>
<comment type="caution">
    <text evidence="3">The sequence shown here is derived from an EMBL/GenBank/DDBJ whole genome shotgun (WGS) entry which is preliminary data.</text>
</comment>
<name>A0ABN1IHY5_9FLAO</name>
<gene>
    <name evidence="3" type="ORF">GCM10009430_06730</name>
</gene>
<proteinExistence type="predicted"/>
<evidence type="ECO:0000313" key="4">
    <source>
        <dbReference type="Proteomes" id="UP001501758"/>
    </source>
</evidence>
<accession>A0ABN1IHY5</accession>
<evidence type="ECO:0000256" key="1">
    <source>
        <dbReference type="ARBA" id="ARBA00022729"/>
    </source>
</evidence>
<dbReference type="InterPro" id="IPR036278">
    <property type="entry name" value="Sialidase_sf"/>
</dbReference>